<dbReference type="Pfam" id="PF01094">
    <property type="entry name" value="ANF_receptor"/>
    <property type="match status" value="1"/>
</dbReference>
<feature type="domain" description="Protein kinase" evidence="17">
    <location>
        <begin position="646"/>
        <end position="938"/>
    </location>
</feature>
<dbReference type="InterPro" id="IPR018297">
    <property type="entry name" value="A/G_cyclase_CS"/>
</dbReference>
<reference evidence="20" key="1">
    <citation type="submission" date="2023-01" db="EMBL/GenBank/DDBJ databases">
        <title>Key to firefly adult light organ development and bioluminescence: homeobox transcription factors regulate luciferase expression and transportation to peroxisome.</title>
        <authorList>
            <person name="Fu X."/>
        </authorList>
    </citation>
    <scope>NUCLEOTIDE SEQUENCE [LARGE SCALE GENOMIC DNA]</scope>
</reference>
<dbReference type="SUPFAM" id="SSF55073">
    <property type="entry name" value="Nucleotide cyclase"/>
    <property type="match status" value="1"/>
</dbReference>
<dbReference type="GO" id="GO:0004383">
    <property type="term" value="F:guanylate cyclase activity"/>
    <property type="evidence" value="ECO:0007669"/>
    <property type="project" value="UniProtKB-EC"/>
</dbReference>
<dbReference type="GO" id="GO:0004016">
    <property type="term" value="F:adenylate cyclase activity"/>
    <property type="evidence" value="ECO:0007669"/>
    <property type="project" value="TreeGrafter"/>
</dbReference>
<keyword evidence="6" id="KW-0732">Signal</keyword>
<keyword evidence="9" id="KW-0342">GTP-binding</keyword>
<dbReference type="Gene3D" id="1.10.510.10">
    <property type="entry name" value="Transferase(Phosphotransferase) domain 1"/>
    <property type="match status" value="1"/>
</dbReference>
<dbReference type="EC" id="4.6.1.2" evidence="3 16"/>
<dbReference type="EMBL" id="JARPUR010000008">
    <property type="protein sequence ID" value="KAK4871780.1"/>
    <property type="molecule type" value="Genomic_DNA"/>
</dbReference>
<organism evidence="19 20">
    <name type="scientific">Aquatica leii</name>
    <dbReference type="NCBI Taxonomy" id="1421715"/>
    <lineage>
        <taxon>Eukaryota</taxon>
        <taxon>Metazoa</taxon>
        <taxon>Ecdysozoa</taxon>
        <taxon>Arthropoda</taxon>
        <taxon>Hexapoda</taxon>
        <taxon>Insecta</taxon>
        <taxon>Pterygota</taxon>
        <taxon>Neoptera</taxon>
        <taxon>Endopterygota</taxon>
        <taxon>Coleoptera</taxon>
        <taxon>Polyphaga</taxon>
        <taxon>Elateriformia</taxon>
        <taxon>Elateroidea</taxon>
        <taxon>Lampyridae</taxon>
        <taxon>Luciolinae</taxon>
        <taxon>Aquatica</taxon>
    </lineage>
</organism>
<dbReference type="GO" id="GO:0005524">
    <property type="term" value="F:ATP binding"/>
    <property type="evidence" value="ECO:0007669"/>
    <property type="project" value="InterPro"/>
</dbReference>
<evidence type="ECO:0000256" key="16">
    <source>
        <dbReference type="RuleBase" id="RU003431"/>
    </source>
</evidence>
<dbReference type="InterPro" id="IPR029787">
    <property type="entry name" value="Nucleotide_cyclase"/>
</dbReference>
<dbReference type="PROSITE" id="PS50011">
    <property type="entry name" value="PROTEIN_KINASE_DOM"/>
    <property type="match status" value="1"/>
</dbReference>
<evidence type="ECO:0000256" key="15">
    <source>
        <dbReference type="RuleBase" id="RU000405"/>
    </source>
</evidence>
<evidence type="ECO:0000256" key="4">
    <source>
        <dbReference type="ARBA" id="ARBA00022475"/>
    </source>
</evidence>
<evidence type="ECO:0000256" key="5">
    <source>
        <dbReference type="ARBA" id="ARBA00022692"/>
    </source>
</evidence>
<dbReference type="GO" id="GO:0004672">
    <property type="term" value="F:protein kinase activity"/>
    <property type="evidence" value="ECO:0007669"/>
    <property type="project" value="InterPro"/>
</dbReference>
<dbReference type="PANTHER" id="PTHR11920:SF494">
    <property type="entry name" value="ATRIAL NATRIURETIC PEPTIDE RECEPTOR 2"/>
    <property type="match status" value="1"/>
</dbReference>
<evidence type="ECO:0000313" key="19">
    <source>
        <dbReference type="EMBL" id="KAK4871780.1"/>
    </source>
</evidence>
<dbReference type="SUPFAM" id="SSF56112">
    <property type="entry name" value="Protein kinase-like (PK-like)"/>
    <property type="match status" value="1"/>
</dbReference>
<evidence type="ECO:0000256" key="11">
    <source>
        <dbReference type="ARBA" id="ARBA00023170"/>
    </source>
</evidence>
<evidence type="ECO:0000256" key="9">
    <source>
        <dbReference type="ARBA" id="ARBA00023134"/>
    </source>
</evidence>
<dbReference type="GO" id="GO:0005886">
    <property type="term" value="C:plasma membrane"/>
    <property type="evidence" value="ECO:0007669"/>
    <property type="project" value="UniProtKB-SubCell"/>
</dbReference>
<keyword evidence="10" id="KW-0472">Membrane</keyword>
<sequence>MNAKWFYGKKNTMVLPNGLNSDDQNLSGENNFNQNTEFANVLAQESDSTSDGEAVDKVISETDLNEWDSNEEVPFATLTRKVSKEEKKKDLKGKLRWLEKCINISDNATNFKHSENFLRRFTNCQCQSDVSWGITNCSKPTACRGGEKDPRPCETICFTNGSCSVTVGVILPDDSKYIVNMDQAIKTLREAETVAKDQGLIFHDTVVNLIEFDDQCNQAAATIHGLNASTDYCVHFIIGSTCDYCTASLGRIGKMLGTQGTPIITPGGFVFDFTKQKNECANEMYMLINSGLVDYRSFAEFFIKLFEEYGWQKISLVYEKYDQNEVGGSKGCQLLLTSIIEVALEIEKFAYTDGDLFLSGLSYKEYLQKEVGVKYGIVLLCMSHKHTRQILLEAESLNMMEKGEYVFFNFELYNEALDPLKPWFNSSDNEEVNARAQKAYKSLYTFSPLTEAKNAETGKIVTVSRGDLYLDGVYDGFLLYAHILNNTIEEEGLNKDLLIDGASALQKTFGKIFPGRNEDVVMNCNAQRVSAYALTQINSSGMSHIVYEYYTINKSMVAVRNIQWPSNKIPLDTPICGFDDSLCPADVNVILIVVSLALAVGLIILSSFLYRHYKLEYEIASMTWKVHWNEILWLQHTKMRSSLYSMESLNKSKRGSQATVTQSEYEGFSIAGDRQLYTTVGYYRGMRTAIKPLKDTKIVLNRRQLFELKILKDFSNDHLVKFYGACIDAPNCCILTEYCPRGSLQDILENEEVKLDWLFRLSLIQDITRGMQYIHDSEIKSHGSLKSSNCVVDSRFVLKIADFGIQFLRIHTRGDSIDENSHSFWQRQLWTSPELLRDINPPLNGTQKGDVYSFAIIVHEIVTRQGAFYLGEDSNMTTREIVDAVRNGPESAHAQSLRPSIDEGTCDEDVAQLMKRCWAEDAADRPDFSVVKNTIRKLNKEYDSSNILDNLLSRMEQYANNLETLVEERTADYLEEKRKCEELLYQLLPKTVANQLIGGEAVIAETFDQVTIYFSDIVGFTSLSAESTPLEVVDLLNDLYTCFDSIIENFDVYKVETIGDAYMVVSGLPERNGNKHAGEIARMSLALLDQVKRFKIRHRPADPLKLRIGMHTGPCVAGVVGLKMPRYCLFGDTVNTASRMESNGQPLKIHVSPITKAVLDTFGTFNLECRGEVEMKGKGKMTTYWLLGERKIRLEKVFDTSNFERVSTPSLTIKKEYSNINGKSVNTHDIRDQEEAGVPLLSISSSDSYTNM</sequence>
<dbReference type="GO" id="GO:0005525">
    <property type="term" value="F:GTP binding"/>
    <property type="evidence" value="ECO:0007669"/>
    <property type="project" value="UniProtKB-KW"/>
</dbReference>
<feature type="domain" description="Guanylate cyclase" evidence="18">
    <location>
        <begin position="1011"/>
        <end position="1141"/>
    </location>
</feature>
<evidence type="ECO:0000256" key="2">
    <source>
        <dbReference type="ARBA" id="ARBA00004251"/>
    </source>
</evidence>
<dbReference type="CDD" id="cd07302">
    <property type="entry name" value="CHD"/>
    <property type="match status" value="1"/>
</dbReference>
<dbReference type="PROSITE" id="PS50125">
    <property type="entry name" value="GUANYLATE_CYCLASE_2"/>
    <property type="match status" value="1"/>
</dbReference>
<keyword evidence="13 15" id="KW-0456">Lyase</keyword>
<name>A0AAN7NTU0_9COLE</name>
<evidence type="ECO:0000256" key="14">
    <source>
        <dbReference type="ARBA" id="ARBA00023293"/>
    </source>
</evidence>
<dbReference type="PANTHER" id="PTHR11920">
    <property type="entry name" value="GUANYLYL CYCLASE"/>
    <property type="match status" value="1"/>
</dbReference>
<dbReference type="Pfam" id="PF07714">
    <property type="entry name" value="PK_Tyr_Ser-Thr"/>
    <property type="match status" value="1"/>
</dbReference>
<dbReference type="Gene3D" id="3.40.50.2300">
    <property type="match status" value="1"/>
</dbReference>
<dbReference type="PRINTS" id="PR00255">
    <property type="entry name" value="NATPEPTIDER"/>
</dbReference>
<comment type="catalytic activity">
    <reaction evidence="1 16">
        <text>GTP = 3',5'-cyclic GMP + diphosphate</text>
        <dbReference type="Rhea" id="RHEA:13665"/>
        <dbReference type="ChEBI" id="CHEBI:33019"/>
        <dbReference type="ChEBI" id="CHEBI:37565"/>
        <dbReference type="ChEBI" id="CHEBI:57746"/>
        <dbReference type="EC" id="4.6.1.2"/>
    </reaction>
</comment>
<evidence type="ECO:0000256" key="10">
    <source>
        <dbReference type="ARBA" id="ARBA00023136"/>
    </source>
</evidence>
<gene>
    <name evidence="19" type="ORF">RN001_015904</name>
</gene>
<evidence type="ECO:0000259" key="17">
    <source>
        <dbReference type="PROSITE" id="PS50011"/>
    </source>
</evidence>
<dbReference type="SMART" id="SM00044">
    <property type="entry name" value="CYCc"/>
    <property type="match status" value="1"/>
</dbReference>
<dbReference type="GO" id="GO:0001653">
    <property type="term" value="F:peptide receptor activity"/>
    <property type="evidence" value="ECO:0007669"/>
    <property type="project" value="TreeGrafter"/>
</dbReference>
<evidence type="ECO:0000256" key="1">
    <source>
        <dbReference type="ARBA" id="ARBA00001436"/>
    </source>
</evidence>
<comment type="similarity">
    <text evidence="15">Belongs to the adenylyl cyclase class-4/guanylyl cyclase family.</text>
</comment>
<dbReference type="FunFam" id="3.30.70.1230:FF:000004">
    <property type="entry name" value="Guanylate cyclase"/>
    <property type="match status" value="1"/>
</dbReference>
<dbReference type="InterPro" id="IPR050401">
    <property type="entry name" value="Cyclic_nucleotide_synthase"/>
</dbReference>
<dbReference type="CDD" id="cd14042">
    <property type="entry name" value="PK_GC-A_B"/>
    <property type="match status" value="1"/>
</dbReference>
<dbReference type="InterPro" id="IPR011009">
    <property type="entry name" value="Kinase-like_dom_sf"/>
</dbReference>
<evidence type="ECO:0000256" key="3">
    <source>
        <dbReference type="ARBA" id="ARBA00012202"/>
    </source>
</evidence>
<keyword evidence="4" id="KW-1003">Cell membrane</keyword>
<evidence type="ECO:0000256" key="12">
    <source>
        <dbReference type="ARBA" id="ARBA00023180"/>
    </source>
</evidence>
<keyword evidence="8" id="KW-1133">Transmembrane helix</keyword>
<dbReference type="InterPro" id="IPR001170">
    <property type="entry name" value="ANPR/GUC"/>
</dbReference>
<dbReference type="GO" id="GO:0035556">
    <property type="term" value="P:intracellular signal transduction"/>
    <property type="evidence" value="ECO:0007669"/>
    <property type="project" value="InterPro"/>
</dbReference>
<dbReference type="InterPro" id="IPR028082">
    <property type="entry name" value="Peripla_BP_I"/>
</dbReference>
<evidence type="ECO:0000256" key="7">
    <source>
        <dbReference type="ARBA" id="ARBA00022741"/>
    </source>
</evidence>
<evidence type="ECO:0000256" key="6">
    <source>
        <dbReference type="ARBA" id="ARBA00022729"/>
    </source>
</evidence>
<evidence type="ECO:0000313" key="20">
    <source>
        <dbReference type="Proteomes" id="UP001353858"/>
    </source>
</evidence>
<dbReference type="SUPFAM" id="SSF53822">
    <property type="entry name" value="Periplasmic binding protein-like I"/>
    <property type="match status" value="1"/>
</dbReference>
<dbReference type="FunFam" id="1.10.510.10:FF:000420">
    <property type="entry name" value="Guanylate cyclase"/>
    <property type="match status" value="1"/>
</dbReference>
<dbReference type="Pfam" id="PF00211">
    <property type="entry name" value="Guanylate_cyc"/>
    <property type="match status" value="1"/>
</dbReference>
<dbReference type="InterPro" id="IPR000719">
    <property type="entry name" value="Prot_kinase_dom"/>
</dbReference>
<keyword evidence="11" id="KW-0675">Receptor</keyword>
<protein>
    <recommendedName>
        <fullName evidence="3 16">Guanylate cyclase</fullName>
        <ecNumber evidence="3 16">4.6.1.2</ecNumber>
    </recommendedName>
</protein>
<dbReference type="InterPro" id="IPR001245">
    <property type="entry name" value="Ser-Thr/Tyr_kinase_cat_dom"/>
</dbReference>
<dbReference type="AlphaFoldDB" id="A0AAN7NTU0"/>
<comment type="caution">
    <text evidence="19">The sequence shown here is derived from an EMBL/GenBank/DDBJ whole genome shotgun (WGS) entry which is preliminary data.</text>
</comment>
<evidence type="ECO:0000256" key="13">
    <source>
        <dbReference type="ARBA" id="ARBA00023239"/>
    </source>
</evidence>
<evidence type="ECO:0000256" key="8">
    <source>
        <dbReference type="ARBA" id="ARBA00022989"/>
    </source>
</evidence>
<keyword evidence="14 16" id="KW-0141">cGMP biosynthesis</keyword>
<keyword evidence="12" id="KW-0325">Glycoprotein</keyword>
<dbReference type="InterPro" id="IPR001828">
    <property type="entry name" value="ANF_lig-bd_rcpt"/>
</dbReference>
<dbReference type="Gene3D" id="3.30.70.1230">
    <property type="entry name" value="Nucleotide cyclase"/>
    <property type="match status" value="1"/>
</dbReference>
<dbReference type="PROSITE" id="PS00452">
    <property type="entry name" value="GUANYLATE_CYCLASE_1"/>
    <property type="match status" value="1"/>
</dbReference>
<accession>A0AAN7NTU0</accession>
<dbReference type="Proteomes" id="UP001353858">
    <property type="component" value="Unassembled WGS sequence"/>
</dbReference>
<keyword evidence="7" id="KW-0547">Nucleotide-binding</keyword>
<proteinExistence type="inferred from homology"/>
<evidence type="ECO:0000259" key="18">
    <source>
        <dbReference type="PROSITE" id="PS50125"/>
    </source>
</evidence>
<keyword evidence="20" id="KW-1185">Reference proteome</keyword>
<comment type="subcellular location">
    <subcellularLocation>
        <location evidence="2">Cell membrane</location>
        <topology evidence="2">Single-pass type I membrane protein</topology>
    </subcellularLocation>
</comment>
<keyword evidence="5" id="KW-0812">Transmembrane</keyword>
<dbReference type="InterPro" id="IPR001054">
    <property type="entry name" value="A/G_cyclase"/>
</dbReference>
<dbReference type="GO" id="GO:0007168">
    <property type="term" value="P:receptor guanylyl cyclase signaling pathway"/>
    <property type="evidence" value="ECO:0007669"/>
    <property type="project" value="TreeGrafter"/>
</dbReference>